<protein>
    <submittedName>
        <fullName evidence="5">Helix-turn-helix protein</fullName>
    </submittedName>
</protein>
<dbReference type="Gene3D" id="1.10.10.60">
    <property type="entry name" value="Homeodomain-like"/>
    <property type="match status" value="1"/>
</dbReference>
<dbReference type="OrthoDB" id="799767at2"/>
<dbReference type="InterPro" id="IPR009057">
    <property type="entry name" value="Homeodomain-like_sf"/>
</dbReference>
<dbReference type="GO" id="GO:0043565">
    <property type="term" value="F:sequence-specific DNA binding"/>
    <property type="evidence" value="ECO:0007669"/>
    <property type="project" value="InterPro"/>
</dbReference>
<gene>
    <name evidence="5" type="ORF">LV89_04306</name>
</gene>
<evidence type="ECO:0000256" key="2">
    <source>
        <dbReference type="ARBA" id="ARBA00023125"/>
    </source>
</evidence>
<evidence type="ECO:0000256" key="3">
    <source>
        <dbReference type="ARBA" id="ARBA00023163"/>
    </source>
</evidence>
<keyword evidence="3" id="KW-0804">Transcription</keyword>
<dbReference type="PANTHER" id="PTHR47893:SF1">
    <property type="entry name" value="REGULATORY PROTEIN PCHR"/>
    <property type="match status" value="1"/>
</dbReference>
<dbReference type="PANTHER" id="PTHR47893">
    <property type="entry name" value="REGULATORY PROTEIN PCHR"/>
    <property type="match status" value="1"/>
</dbReference>
<keyword evidence="6" id="KW-1185">Reference proteome</keyword>
<comment type="caution">
    <text evidence="5">The sequence shown here is derived from an EMBL/GenBank/DDBJ whole genome shotgun (WGS) entry which is preliminary data.</text>
</comment>
<dbReference type="SMART" id="SM00342">
    <property type="entry name" value="HTH_ARAC"/>
    <property type="match status" value="1"/>
</dbReference>
<dbReference type="GO" id="GO:0003700">
    <property type="term" value="F:DNA-binding transcription factor activity"/>
    <property type="evidence" value="ECO:0007669"/>
    <property type="project" value="InterPro"/>
</dbReference>
<accession>A0A316E3W9</accession>
<dbReference type="InterPro" id="IPR018062">
    <property type="entry name" value="HTH_AraC-typ_CS"/>
</dbReference>
<dbReference type="Pfam" id="PF12833">
    <property type="entry name" value="HTH_18"/>
    <property type="match status" value="1"/>
</dbReference>
<evidence type="ECO:0000313" key="5">
    <source>
        <dbReference type="EMBL" id="PWK17590.1"/>
    </source>
</evidence>
<evidence type="ECO:0000259" key="4">
    <source>
        <dbReference type="PROSITE" id="PS01124"/>
    </source>
</evidence>
<dbReference type="PROSITE" id="PS01124">
    <property type="entry name" value="HTH_ARAC_FAMILY_2"/>
    <property type="match status" value="1"/>
</dbReference>
<keyword evidence="2" id="KW-0238">DNA-binding</keyword>
<dbReference type="Proteomes" id="UP000245489">
    <property type="component" value="Unassembled WGS sequence"/>
</dbReference>
<sequence length="285" mass="33076">MTSNLKIVPVNYRCQVLQGNASKDSIDINLIIHADSRIYDFGSNASHFCILSEDLSQLKLLSNYILNYIHGSYLFVELYTNNSICICVVISISYLKSCIPLLQEFDDKNIEELLKKMRNEFSADFGTFSSKFLSFEREYSNSTFKQQFLQSYYTLFIYDLLKYFGVILGENDTFKSQSLEIRKIKNVMRKVEAELYKTCPTVQSMAIMTGMSVSKFKLLFQKEFNESPHQYILGRKLILARELLQAGELSISQVSYKIGFNHPSGFTRLFKHKFQYPPSEFFSKN</sequence>
<keyword evidence="1" id="KW-0805">Transcription regulation</keyword>
<evidence type="ECO:0000256" key="1">
    <source>
        <dbReference type="ARBA" id="ARBA00023015"/>
    </source>
</evidence>
<dbReference type="PROSITE" id="PS00041">
    <property type="entry name" value="HTH_ARAC_FAMILY_1"/>
    <property type="match status" value="1"/>
</dbReference>
<dbReference type="EMBL" id="QGGO01000034">
    <property type="protein sequence ID" value="PWK17590.1"/>
    <property type="molecule type" value="Genomic_DNA"/>
</dbReference>
<dbReference type="RefSeq" id="WP_109744966.1">
    <property type="nucleotide sequence ID" value="NZ_QGGO01000034.1"/>
</dbReference>
<evidence type="ECO:0000313" key="6">
    <source>
        <dbReference type="Proteomes" id="UP000245489"/>
    </source>
</evidence>
<reference evidence="5 6" key="1">
    <citation type="submission" date="2018-05" db="EMBL/GenBank/DDBJ databases">
        <title>Genomic Encyclopedia of Archaeal and Bacterial Type Strains, Phase II (KMG-II): from individual species to whole genera.</title>
        <authorList>
            <person name="Goeker M."/>
        </authorList>
    </citation>
    <scope>NUCLEOTIDE SEQUENCE [LARGE SCALE GENOMIC DNA]</scope>
    <source>
        <strain evidence="5 6">DSM 22214</strain>
    </source>
</reference>
<dbReference type="InterPro" id="IPR018060">
    <property type="entry name" value="HTH_AraC"/>
</dbReference>
<name>A0A316E3W9_9BACT</name>
<proteinExistence type="predicted"/>
<feature type="domain" description="HTH araC/xylS-type" evidence="4">
    <location>
        <begin position="185"/>
        <end position="284"/>
    </location>
</feature>
<organism evidence="5 6">
    <name type="scientific">Arcicella aurantiaca</name>
    <dbReference type="NCBI Taxonomy" id="591202"/>
    <lineage>
        <taxon>Bacteria</taxon>
        <taxon>Pseudomonadati</taxon>
        <taxon>Bacteroidota</taxon>
        <taxon>Cytophagia</taxon>
        <taxon>Cytophagales</taxon>
        <taxon>Flectobacillaceae</taxon>
        <taxon>Arcicella</taxon>
    </lineage>
</organism>
<dbReference type="SUPFAM" id="SSF46689">
    <property type="entry name" value="Homeodomain-like"/>
    <property type="match status" value="1"/>
</dbReference>
<dbReference type="InterPro" id="IPR053142">
    <property type="entry name" value="PchR_regulatory_protein"/>
</dbReference>
<dbReference type="AlphaFoldDB" id="A0A316E3W9"/>